<protein>
    <recommendedName>
        <fullName evidence="3">histone acetyltransferase</fullName>
        <ecNumber evidence="3">2.3.1.48</ecNumber>
    </recommendedName>
</protein>
<feature type="chain" id="PRO_5005294452" description="histone acetyltransferase" evidence="13">
    <location>
        <begin position="17"/>
        <end position="324"/>
    </location>
</feature>
<keyword evidence="7" id="KW-0862">Zinc</keyword>
<dbReference type="AlphaFoldDB" id="A0A0J8BHP1"/>
<dbReference type="Proteomes" id="UP000035740">
    <property type="component" value="Unassembled WGS sequence"/>
</dbReference>
<dbReference type="PANTHER" id="PTHR13808:SF1">
    <property type="entry name" value="HISTONE ACETYLTRANSFERASE"/>
    <property type="match status" value="1"/>
</dbReference>
<evidence type="ECO:0000313" key="16">
    <source>
        <dbReference type="Proteomes" id="UP000035740"/>
    </source>
</evidence>
<feature type="signal peptide" evidence="13">
    <location>
        <begin position="1"/>
        <end position="16"/>
    </location>
</feature>
<dbReference type="Gene3D" id="3.30.40.10">
    <property type="entry name" value="Zinc/RING finger domain, C3HC4 (zinc finger)"/>
    <property type="match status" value="1"/>
</dbReference>
<dbReference type="GO" id="GO:0031490">
    <property type="term" value="F:chromatin DNA binding"/>
    <property type="evidence" value="ECO:0007669"/>
    <property type="project" value="TreeGrafter"/>
</dbReference>
<dbReference type="InterPro" id="IPR011011">
    <property type="entry name" value="Znf_FYVE_PHD"/>
</dbReference>
<organism evidence="15 16">
    <name type="scientific">Beta vulgaris subsp. vulgaris</name>
    <name type="common">Beet</name>
    <dbReference type="NCBI Taxonomy" id="3555"/>
    <lineage>
        <taxon>Eukaryota</taxon>
        <taxon>Viridiplantae</taxon>
        <taxon>Streptophyta</taxon>
        <taxon>Embryophyta</taxon>
        <taxon>Tracheophyta</taxon>
        <taxon>Spermatophyta</taxon>
        <taxon>Magnoliopsida</taxon>
        <taxon>eudicotyledons</taxon>
        <taxon>Gunneridae</taxon>
        <taxon>Pentapetalae</taxon>
        <taxon>Caryophyllales</taxon>
        <taxon>Chenopodiaceae</taxon>
        <taxon>Betoideae</taxon>
        <taxon>Beta</taxon>
    </lineage>
</organism>
<evidence type="ECO:0000256" key="2">
    <source>
        <dbReference type="ARBA" id="ARBA00004123"/>
    </source>
</evidence>
<reference evidence="15 16" key="1">
    <citation type="journal article" date="2014" name="Nature">
        <title>The genome of the recently domesticated crop plant sugar beet (Beta vulgaris).</title>
        <authorList>
            <person name="Dohm J.C."/>
            <person name="Minoche A.E."/>
            <person name="Holtgrawe D."/>
            <person name="Capella-Gutierrez S."/>
            <person name="Zakrzewski F."/>
            <person name="Tafer H."/>
            <person name="Rupp O."/>
            <person name="Sorensen T.R."/>
            <person name="Stracke R."/>
            <person name="Reinhardt R."/>
            <person name="Goesmann A."/>
            <person name="Kraft T."/>
            <person name="Schulz B."/>
            <person name="Stadler P.F."/>
            <person name="Schmidt T."/>
            <person name="Gabaldon T."/>
            <person name="Lehrach H."/>
            <person name="Weisshaar B."/>
            <person name="Himmelbauer H."/>
        </authorList>
    </citation>
    <scope>NUCLEOTIDE SEQUENCE [LARGE SCALE GENOMIC DNA]</scope>
    <source>
        <tissue evidence="15">Taproot</tissue>
    </source>
</reference>
<keyword evidence="11" id="KW-0539">Nucleus</keyword>
<dbReference type="GO" id="GO:0005634">
    <property type="term" value="C:nucleus"/>
    <property type="evidence" value="ECO:0007669"/>
    <property type="project" value="UniProtKB-SubCell"/>
</dbReference>
<dbReference type="eggNOG" id="KOG1778">
    <property type="taxonomic scope" value="Eukaryota"/>
</dbReference>
<evidence type="ECO:0000256" key="10">
    <source>
        <dbReference type="ARBA" id="ARBA00023163"/>
    </source>
</evidence>
<keyword evidence="6" id="KW-0863">Zinc-finger</keyword>
<dbReference type="InterPro" id="IPR031162">
    <property type="entry name" value="CBP_P300_HAT"/>
</dbReference>
<dbReference type="PANTHER" id="PTHR13808">
    <property type="entry name" value="CBP/P300-RELATED"/>
    <property type="match status" value="1"/>
</dbReference>
<keyword evidence="9" id="KW-0805">Transcription regulation</keyword>
<evidence type="ECO:0000256" key="8">
    <source>
        <dbReference type="ARBA" id="ARBA00022853"/>
    </source>
</evidence>
<dbReference type="GO" id="GO:0005667">
    <property type="term" value="C:transcription regulator complex"/>
    <property type="evidence" value="ECO:0007669"/>
    <property type="project" value="TreeGrafter"/>
</dbReference>
<keyword evidence="10" id="KW-0804">Transcription</keyword>
<sequence length="324" mass="37041">MQCITLLELVIHVTLSVFHVIMKRVVIQLLLTELQFPRLSRIKKNDEETEKWWVQCDQCEALQHQICALFNGRRNDGGQAEYTCSYCYMQEIERGERKPLPQSAVLGAKDLPKTILSDHIEQRLFKRLKQERLDTARVQGKSYDECHRYIKVPGADGIVVRVVSTVDKKLEVKPRFLEIFHEENYPTEFAYKSKVVLLFQKIEGVEVCLLFRKNVFVEALTIESKPKQEDSCTREPSKLRMEILDVPGVCEANEMSKKNSIASVPMKVAGGLAGETPHMISAAVKGLAYEFSDLLSSAYNVLPSSILLLQRKNKEIIKVCRILL</sequence>
<proteinExistence type="predicted"/>
<evidence type="ECO:0000256" key="4">
    <source>
        <dbReference type="ARBA" id="ARBA00022679"/>
    </source>
</evidence>
<keyword evidence="8" id="KW-0156">Chromatin regulator</keyword>
<evidence type="ECO:0000259" key="14">
    <source>
        <dbReference type="PROSITE" id="PS51727"/>
    </source>
</evidence>
<dbReference type="InterPro" id="IPR013083">
    <property type="entry name" value="Znf_RING/FYVE/PHD"/>
</dbReference>
<keyword evidence="5" id="KW-0479">Metal-binding</keyword>
<evidence type="ECO:0000256" key="6">
    <source>
        <dbReference type="ARBA" id="ARBA00022771"/>
    </source>
</evidence>
<dbReference type="OrthoDB" id="1727247at2759"/>
<evidence type="ECO:0000256" key="5">
    <source>
        <dbReference type="ARBA" id="ARBA00022723"/>
    </source>
</evidence>
<dbReference type="PROSITE" id="PS51727">
    <property type="entry name" value="CBP_P300_HAT"/>
    <property type="match status" value="1"/>
</dbReference>
<dbReference type="GO" id="GO:0000123">
    <property type="term" value="C:histone acetyltransferase complex"/>
    <property type="evidence" value="ECO:0007669"/>
    <property type="project" value="TreeGrafter"/>
</dbReference>
<evidence type="ECO:0000256" key="7">
    <source>
        <dbReference type="ARBA" id="ARBA00022833"/>
    </source>
</evidence>
<dbReference type="EC" id="2.3.1.48" evidence="3"/>
<name>A0A0J8BHP1_BETVV</name>
<comment type="catalytic activity">
    <reaction evidence="12">
        <text>L-lysyl-[protein] + acetyl-CoA = N(6)-acetyl-L-lysyl-[protein] + CoA + H(+)</text>
        <dbReference type="Rhea" id="RHEA:45948"/>
        <dbReference type="Rhea" id="RHEA-COMP:9752"/>
        <dbReference type="Rhea" id="RHEA-COMP:10731"/>
        <dbReference type="ChEBI" id="CHEBI:15378"/>
        <dbReference type="ChEBI" id="CHEBI:29969"/>
        <dbReference type="ChEBI" id="CHEBI:57287"/>
        <dbReference type="ChEBI" id="CHEBI:57288"/>
        <dbReference type="ChEBI" id="CHEBI:61930"/>
        <dbReference type="EC" id="2.3.1.48"/>
    </reaction>
</comment>
<keyword evidence="4" id="KW-0808">Transferase</keyword>
<dbReference type="GO" id="GO:0003713">
    <property type="term" value="F:transcription coactivator activity"/>
    <property type="evidence" value="ECO:0007669"/>
    <property type="project" value="TreeGrafter"/>
</dbReference>
<dbReference type="SUPFAM" id="SSF57903">
    <property type="entry name" value="FYVE/PHD zinc finger"/>
    <property type="match status" value="1"/>
</dbReference>
<evidence type="ECO:0000256" key="1">
    <source>
        <dbReference type="ARBA" id="ARBA00002581"/>
    </source>
</evidence>
<feature type="domain" description="CBP/p300-type HAT" evidence="14">
    <location>
        <begin position="105"/>
        <end position="324"/>
    </location>
</feature>
<dbReference type="GO" id="GO:0045944">
    <property type="term" value="P:positive regulation of transcription by RNA polymerase II"/>
    <property type="evidence" value="ECO:0007669"/>
    <property type="project" value="TreeGrafter"/>
</dbReference>
<evidence type="ECO:0000256" key="13">
    <source>
        <dbReference type="SAM" id="SignalP"/>
    </source>
</evidence>
<accession>A0A0J8BHP1</accession>
<keyword evidence="13" id="KW-0732">Signal</keyword>
<gene>
    <name evidence="15" type="ORF">BVRB_1g022910</name>
</gene>
<dbReference type="EMBL" id="KQ090215">
    <property type="protein sequence ID" value="KMS99518.1"/>
    <property type="molecule type" value="Genomic_DNA"/>
</dbReference>
<comment type="function">
    <text evidence="1">Acetyltransferase enzyme. Acetylates histones, giving a specific tag for transcriptional activation.</text>
</comment>
<keyword evidence="16" id="KW-1185">Reference proteome</keyword>
<evidence type="ECO:0000256" key="12">
    <source>
        <dbReference type="ARBA" id="ARBA00048017"/>
    </source>
</evidence>
<evidence type="ECO:0000313" key="15">
    <source>
        <dbReference type="EMBL" id="KMS99518.1"/>
    </source>
</evidence>
<dbReference type="GO" id="GO:0008270">
    <property type="term" value="F:zinc ion binding"/>
    <property type="evidence" value="ECO:0007669"/>
    <property type="project" value="UniProtKB-KW"/>
</dbReference>
<dbReference type="InterPro" id="IPR013178">
    <property type="entry name" value="Histone_AcTrfase_Rtt109/CBP"/>
</dbReference>
<evidence type="ECO:0000256" key="3">
    <source>
        <dbReference type="ARBA" id="ARBA00013184"/>
    </source>
</evidence>
<comment type="subcellular location">
    <subcellularLocation>
        <location evidence="2">Nucleus</location>
    </subcellularLocation>
</comment>
<dbReference type="Gramene" id="KMS99518">
    <property type="protein sequence ID" value="KMS99518"/>
    <property type="gene ID" value="BVRB_1g022910"/>
</dbReference>
<evidence type="ECO:0000256" key="9">
    <source>
        <dbReference type="ARBA" id="ARBA00023015"/>
    </source>
</evidence>
<evidence type="ECO:0000256" key="11">
    <source>
        <dbReference type="ARBA" id="ARBA00023242"/>
    </source>
</evidence>
<dbReference type="GO" id="GO:0004402">
    <property type="term" value="F:histone acetyltransferase activity"/>
    <property type="evidence" value="ECO:0007669"/>
    <property type="project" value="InterPro"/>
</dbReference>